<accession>A0A9P1NZK1</accession>
<sequence>MGGCRLAPRGGHLGINQAIAILPKPAPTPPSGKLLAFRPLF</sequence>
<dbReference type="AlphaFoldDB" id="A0A9P1NZK1"/>
<organism evidence="1 2">
    <name type="scientific">Limnospira indica PCC 8005</name>
    <dbReference type="NCBI Taxonomy" id="376219"/>
    <lineage>
        <taxon>Bacteria</taxon>
        <taxon>Bacillati</taxon>
        <taxon>Cyanobacteriota</taxon>
        <taxon>Cyanophyceae</taxon>
        <taxon>Oscillatoriophycideae</taxon>
        <taxon>Oscillatoriales</taxon>
        <taxon>Sirenicapillariaceae</taxon>
        <taxon>Limnospira</taxon>
    </lineage>
</organism>
<proteinExistence type="predicted"/>
<keyword evidence="2" id="KW-1185">Reference proteome</keyword>
<evidence type="ECO:0000313" key="2">
    <source>
        <dbReference type="Proteomes" id="UP000032946"/>
    </source>
</evidence>
<protein>
    <submittedName>
        <fullName evidence="1">Uncharacterized protein</fullName>
    </submittedName>
</protein>
<gene>
    <name evidence="1" type="ORF">ARTHRO_40762</name>
</gene>
<dbReference type="Proteomes" id="UP000032946">
    <property type="component" value="Chromosome"/>
</dbReference>
<name>A0A9P1NZK1_9CYAN</name>
<dbReference type="EMBL" id="FO818640">
    <property type="protein sequence ID" value="CDM96353.1"/>
    <property type="molecule type" value="Genomic_DNA"/>
</dbReference>
<reference evidence="1 2" key="1">
    <citation type="submission" date="2014-02" db="EMBL/GenBank/DDBJ databases">
        <authorList>
            <person name="Genoscope - CEA"/>
        </authorList>
    </citation>
    <scope>NUCLEOTIDE SEQUENCE [LARGE SCALE GENOMIC DNA]</scope>
    <source>
        <strain evidence="1 2">PCC 8005</strain>
    </source>
</reference>
<evidence type="ECO:0000313" key="1">
    <source>
        <dbReference type="EMBL" id="CDM96353.1"/>
    </source>
</evidence>